<dbReference type="Proteomes" id="UP000093053">
    <property type="component" value="Chromosome"/>
</dbReference>
<accession>A0A1B2HUH4</accession>
<dbReference type="AlphaFoldDB" id="A0A1B2HUH4"/>
<protein>
    <submittedName>
        <fullName evidence="1">Uncharacterized protein</fullName>
    </submittedName>
</protein>
<name>A0A1B2HUH4_9PSEU</name>
<dbReference type="STRING" id="1586287.BBK82_40755"/>
<evidence type="ECO:0000313" key="1">
    <source>
        <dbReference type="EMBL" id="ANZ41357.1"/>
    </source>
</evidence>
<dbReference type="KEGG" id="led:BBK82_40755"/>
<reference evidence="1 2" key="1">
    <citation type="submission" date="2016-07" db="EMBL/GenBank/DDBJ databases">
        <title>Complete genome sequence of the Lentzea guizhouensis DHS C013.</title>
        <authorList>
            <person name="Cao C."/>
        </authorList>
    </citation>
    <scope>NUCLEOTIDE SEQUENCE [LARGE SCALE GENOMIC DNA]</scope>
    <source>
        <strain evidence="1 2">DHS C013</strain>
    </source>
</reference>
<organism evidence="1 2">
    <name type="scientific">Lentzea guizhouensis</name>
    <dbReference type="NCBI Taxonomy" id="1586287"/>
    <lineage>
        <taxon>Bacteria</taxon>
        <taxon>Bacillati</taxon>
        <taxon>Actinomycetota</taxon>
        <taxon>Actinomycetes</taxon>
        <taxon>Pseudonocardiales</taxon>
        <taxon>Pseudonocardiaceae</taxon>
        <taxon>Lentzea</taxon>
    </lineage>
</organism>
<keyword evidence="2" id="KW-1185">Reference proteome</keyword>
<proteinExistence type="predicted"/>
<sequence>MAERVRVRVRGLVGEKDWALLPAFPYFADELDVMVRTRTRRHGPSIRTTITRLGEEHRETEEAHHV</sequence>
<evidence type="ECO:0000313" key="2">
    <source>
        <dbReference type="Proteomes" id="UP000093053"/>
    </source>
</evidence>
<gene>
    <name evidence="1" type="ORF">BBK82_40755</name>
</gene>
<dbReference type="RefSeq" id="WP_065919693.1">
    <property type="nucleotide sequence ID" value="NZ_CP016793.1"/>
</dbReference>
<dbReference type="EMBL" id="CP016793">
    <property type="protein sequence ID" value="ANZ41357.1"/>
    <property type="molecule type" value="Genomic_DNA"/>
</dbReference>